<dbReference type="AlphaFoldDB" id="A0A561SFZ8"/>
<keyword evidence="2" id="KW-0560">Oxidoreductase</keyword>
<dbReference type="GO" id="GO:0016491">
    <property type="term" value="F:oxidoreductase activity"/>
    <property type="evidence" value="ECO:0007669"/>
    <property type="project" value="UniProtKB-KW"/>
</dbReference>
<dbReference type="Pfam" id="PF01408">
    <property type="entry name" value="GFO_IDH_MocA"/>
    <property type="match status" value="1"/>
</dbReference>
<dbReference type="Gene3D" id="3.30.360.10">
    <property type="entry name" value="Dihydrodipicolinate Reductase, domain 2"/>
    <property type="match status" value="1"/>
</dbReference>
<dbReference type="RefSeq" id="WP_145910717.1">
    <property type="nucleotide sequence ID" value="NZ_BAAAMZ010000001.1"/>
</dbReference>
<name>A0A561SFZ8_9ACTN</name>
<evidence type="ECO:0000256" key="1">
    <source>
        <dbReference type="ARBA" id="ARBA00010928"/>
    </source>
</evidence>
<dbReference type="InterPro" id="IPR050984">
    <property type="entry name" value="Gfo/Idh/MocA_domain"/>
</dbReference>
<feature type="domain" description="Gfo/Idh/MocA-like oxidoreductase N-terminal" evidence="3">
    <location>
        <begin position="3"/>
        <end position="117"/>
    </location>
</feature>
<dbReference type="InterPro" id="IPR000683">
    <property type="entry name" value="Gfo/Idh/MocA-like_OxRdtase_N"/>
</dbReference>
<proteinExistence type="inferred from homology"/>
<dbReference type="EMBL" id="VIWT01000005">
    <property type="protein sequence ID" value="TWF73794.1"/>
    <property type="molecule type" value="Genomic_DNA"/>
</dbReference>
<dbReference type="SUPFAM" id="SSF51735">
    <property type="entry name" value="NAD(P)-binding Rossmann-fold domains"/>
    <property type="match status" value="1"/>
</dbReference>
<gene>
    <name evidence="5" type="ORF">FHX73_15421</name>
</gene>
<dbReference type="PANTHER" id="PTHR22604">
    <property type="entry name" value="OXIDOREDUCTASES"/>
    <property type="match status" value="1"/>
</dbReference>
<keyword evidence="6" id="KW-1185">Reference proteome</keyword>
<dbReference type="InterPro" id="IPR055170">
    <property type="entry name" value="GFO_IDH_MocA-like_dom"/>
</dbReference>
<dbReference type="InterPro" id="IPR036291">
    <property type="entry name" value="NAD(P)-bd_dom_sf"/>
</dbReference>
<evidence type="ECO:0000256" key="2">
    <source>
        <dbReference type="ARBA" id="ARBA00023002"/>
    </source>
</evidence>
<dbReference type="Gene3D" id="3.40.50.720">
    <property type="entry name" value="NAD(P)-binding Rossmann-like Domain"/>
    <property type="match status" value="1"/>
</dbReference>
<dbReference type="Pfam" id="PF22725">
    <property type="entry name" value="GFO_IDH_MocA_C3"/>
    <property type="match status" value="1"/>
</dbReference>
<feature type="domain" description="GFO/IDH/MocA-like oxidoreductase" evidence="4">
    <location>
        <begin position="141"/>
        <end position="231"/>
    </location>
</feature>
<evidence type="ECO:0000313" key="5">
    <source>
        <dbReference type="EMBL" id="TWF73794.1"/>
    </source>
</evidence>
<evidence type="ECO:0000313" key="6">
    <source>
        <dbReference type="Proteomes" id="UP000317940"/>
    </source>
</evidence>
<evidence type="ECO:0000259" key="3">
    <source>
        <dbReference type="Pfam" id="PF01408"/>
    </source>
</evidence>
<comment type="similarity">
    <text evidence="1">Belongs to the Gfo/Idh/MocA family.</text>
</comment>
<dbReference type="SUPFAM" id="SSF55347">
    <property type="entry name" value="Glyceraldehyde-3-phosphate dehydrogenase-like, C-terminal domain"/>
    <property type="match status" value="1"/>
</dbReference>
<dbReference type="OrthoDB" id="179913at2"/>
<organism evidence="5 6">
    <name type="scientific">Kitasatospora viridis</name>
    <dbReference type="NCBI Taxonomy" id="281105"/>
    <lineage>
        <taxon>Bacteria</taxon>
        <taxon>Bacillati</taxon>
        <taxon>Actinomycetota</taxon>
        <taxon>Actinomycetes</taxon>
        <taxon>Kitasatosporales</taxon>
        <taxon>Streptomycetaceae</taxon>
        <taxon>Kitasatospora</taxon>
    </lineage>
</organism>
<sequence>MELLLIGVSRFARRRVLPAAAALPGIERINVASTHARAHDLADVPKLGTVHPDWSRALALTRPGVVYVSLVNGDHARVVRQALDHGHHVVVDKPALPDPETAERLVALARSSSLVLAEATCYAFHPLFAAIRELLADLGAQVTTAVAAFTPPVPPDDWRHDRARGGGAVSDTGPYAVSLGRVLWGTEPERIEVVVGDRTADALETSYGMLAGYPGGRTVLGQFGFTSGYQNLVRLTGPGFAIEVERPFSAPPGTTVALHVQVGDQAYRRTVQPADSMREFLDEVLTATRTGSPAFGAALLSDARALARLRRAAAPPPDRGGTR</sequence>
<dbReference type="Proteomes" id="UP000317940">
    <property type="component" value="Unassembled WGS sequence"/>
</dbReference>
<evidence type="ECO:0000259" key="4">
    <source>
        <dbReference type="Pfam" id="PF22725"/>
    </source>
</evidence>
<accession>A0A561SFZ8</accession>
<comment type="caution">
    <text evidence="5">The sequence shown here is derived from an EMBL/GenBank/DDBJ whole genome shotgun (WGS) entry which is preliminary data.</text>
</comment>
<reference evidence="5 6" key="1">
    <citation type="submission" date="2019-06" db="EMBL/GenBank/DDBJ databases">
        <title>Sequencing the genomes of 1000 actinobacteria strains.</title>
        <authorList>
            <person name="Klenk H.-P."/>
        </authorList>
    </citation>
    <scope>NUCLEOTIDE SEQUENCE [LARGE SCALE GENOMIC DNA]</scope>
    <source>
        <strain evidence="5 6">DSM 44826</strain>
    </source>
</reference>
<dbReference type="GO" id="GO:0000166">
    <property type="term" value="F:nucleotide binding"/>
    <property type="evidence" value="ECO:0007669"/>
    <property type="project" value="InterPro"/>
</dbReference>
<protein>
    <submittedName>
        <fullName evidence="5">NDP-hexose-3-ketoreductase</fullName>
    </submittedName>
</protein>
<dbReference type="PANTHER" id="PTHR22604:SF105">
    <property type="entry name" value="TRANS-1,2-DIHYDROBENZENE-1,2-DIOL DEHYDROGENASE"/>
    <property type="match status" value="1"/>
</dbReference>